<keyword evidence="3" id="KW-1185">Reference proteome</keyword>
<gene>
    <name evidence="2" type="ORF">ACFQ1T_00840</name>
</gene>
<dbReference type="Gene3D" id="1.25.40.10">
    <property type="entry name" value="Tetratricopeptide repeat domain"/>
    <property type="match status" value="1"/>
</dbReference>
<protein>
    <submittedName>
        <fullName evidence="2">Tetratricopeptide repeat protein</fullName>
    </submittedName>
</protein>
<feature type="repeat" description="TPR" evidence="1">
    <location>
        <begin position="107"/>
        <end position="140"/>
    </location>
</feature>
<dbReference type="InterPro" id="IPR011990">
    <property type="entry name" value="TPR-like_helical_dom_sf"/>
</dbReference>
<dbReference type="Pfam" id="PF13432">
    <property type="entry name" value="TPR_16"/>
    <property type="match status" value="2"/>
</dbReference>
<dbReference type="SUPFAM" id="SSF48452">
    <property type="entry name" value="TPR-like"/>
    <property type="match status" value="1"/>
</dbReference>
<dbReference type="InterPro" id="IPR003107">
    <property type="entry name" value="HAT"/>
</dbReference>
<dbReference type="EMBL" id="JBHTJW010000001">
    <property type="protein sequence ID" value="MFD0928313.1"/>
    <property type="molecule type" value="Genomic_DNA"/>
</dbReference>
<feature type="repeat" description="TPR" evidence="1">
    <location>
        <begin position="39"/>
        <end position="72"/>
    </location>
</feature>
<feature type="repeat" description="TPR" evidence="1">
    <location>
        <begin position="73"/>
        <end position="106"/>
    </location>
</feature>
<dbReference type="PROSITE" id="PS50293">
    <property type="entry name" value="TPR_REGION"/>
    <property type="match status" value="3"/>
</dbReference>
<reference evidence="3" key="1">
    <citation type="journal article" date="2019" name="Int. J. Syst. Evol. Microbiol.">
        <title>The Global Catalogue of Microorganisms (GCM) 10K type strain sequencing project: providing services to taxonomists for standard genome sequencing and annotation.</title>
        <authorList>
            <consortium name="The Broad Institute Genomics Platform"/>
            <consortium name="The Broad Institute Genome Sequencing Center for Infectious Disease"/>
            <person name="Wu L."/>
            <person name="Ma J."/>
        </authorList>
    </citation>
    <scope>NUCLEOTIDE SEQUENCE [LARGE SCALE GENOMIC DNA]</scope>
    <source>
        <strain evidence="3">CCUG 59685</strain>
    </source>
</reference>
<comment type="caution">
    <text evidence="2">The sequence shown here is derived from an EMBL/GenBank/DDBJ whole genome shotgun (WGS) entry which is preliminary data.</text>
</comment>
<dbReference type="Pfam" id="PF13759">
    <property type="entry name" value="2OG-FeII_Oxy_5"/>
    <property type="match status" value="1"/>
</dbReference>
<dbReference type="InterPro" id="IPR052943">
    <property type="entry name" value="TMTC_O-mannosyl-trnsfr"/>
</dbReference>
<dbReference type="SMART" id="SM00028">
    <property type="entry name" value="TPR"/>
    <property type="match status" value="6"/>
</dbReference>
<dbReference type="InterPro" id="IPR012668">
    <property type="entry name" value="CHP02466"/>
</dbReference>
<sequence>MAIPLSQEINALIQQLNRGQFEAVIQRARPLVAQHPREFILHHLLALAFDQQQAYPQAAEAYQHALNLNPKVPELWFNYAIVKTHLNDLVAAEQAYAQAIALNPQFFEAHGNLGTILQKQGRLDEAVASYQRGLRIQPQDARGHFNLGTVLRDQGDLQAAVQSYERAIDLFPNYTDAYNNLGETWRDQGDMTRAVNCYQQALQRNPQHAAANYNMGEFLYLAKRFEEAIPYFETSQLEDWQARVLYCLYRAEQFEVFKQRRDAMLAQGPHTAPFIATLSTHYSINHGEPDPYQFCPDGFSFVYHRSLPELAPGSPLLTQLLNDIAQADIAERKQARLTHGKQSAGNLFKRAEASFRALGEIVKREFRSYHEHYKHADCALITHFPSALEFTSSWYVKMQTGGHLDAHIHEIGWISGAVYLAMPKTEDEKEGAFEYGTHGDQYPQLHDRFPTRYIKPAIGDIVLFPSSLFHRTIPFQADAERICIAFDLKPATPTGFTRSDY</sequence>
<feature type="repeat" description="TPR" evidence="1">
    <location>
        <begin position="141"/>
        <end position="174"/>
    </location>
</feature>
<dbReference type="PANTHER" id="PTHR44809:SF1">
    <property type="entry name" value="PROTEIN O-MANNOSYL-TRANSFERASE TMTC1"/>
    <property type="match status" value="1"/>
</dbReference>
<accession>A0ABW3GEJ2</accession>
<evidence type="ECO:0000256" key="1">
    <source>
        <dbReference type="PROSITE-ProRule" id="PRU00339"/>
    </source>
</evidence>
<name>A0ABW3GEJ2_9PROT</name>
<proteinExistence type="predicted"/>
<dbReference type="Proteomes" id="UP001597106">
    <property type="component" value="Unassembled WGS sequence"/>
</dbReference>
<dbReference type="SMART" id="SM00386">
    <property type="entry name" value="HAT"/>
    <property type="match status" value="3"/>
</dbReference>
<feature type="repeat" description="TPR" evidence="1">
    <location>
        <begin position="175"/>
        <end position="208"/>
    </location>
</feature>
<dbReference type="Pfam" id="PF13424">
    <property type="entry name" value="TPR_12"/>
    <property type="match status" value="1"/>
</dbReference>
<dbReference type="PROSITE" id="PS50005">
    <property type="entry name" value="TPR"/>
    <property type="match status" value="5"/>
</dbReference>
<dbReference type="Gene3D" id="2.60.120.620">
    <property type="entry name" value="q2cbj1_9rhob like domain"/>
    <property type="match status" value="1"/>
</dbReference>
<evidence type="ECO:0000313" key="3">
    <source>
        <dbReference type="Proteomes" id="UP001597106"/>
    </source>
</evidence>
<organism evidence="2 3">
    <name type="scientific">Methylophilus glucosoxydans</name>
    <dbReference type="NCBI Taxonomy" id="752553"/>
    <lineage>
        <taxon>Bacteria</taxon>
        <taxon>Pseudomonadati</taxon>
        <taxon>Pseudomonadota</taxon>
        <taxon>Betaproteobacteria</taxon>
        <taxon>Nitrosomonadales</taxon>
        <taxon>Methylophilaceae</taxon>
        <taxon>Methylophilus</taxon>
    </lineage>
</organism>
<dbReference type="RefSeq" id="WP_379073759.1">
    <property type="nucleotide sequence ID" value="NZ_JBHTJW010000001.1"/>
</dbReference>
<evidence type="ECO:0000313" key="2">
    <source>
        <dbReference type="EMBL" id="MFD0928313.1"/>
    </source>
</evidence>
<dbReference type="PANTHER" id="PTHR44809">
    <property type="match status" value="1"/>
</dbReference>
<dbReference type="InterPro" id="IPR019734">
    <property type="entry name" value="TPR_rpt"/>
</dbReference>
<keyword evidence="1" id="KW-0802">TPR repeat</keyword>